<comment type="similarity">
    <text evidence="3">Belongs to the acetyltransferase family. RimJ subfamily.</text>
</comment>
<dbReference type="InterPro" id="IPR016181">
    <property type="entry name" value="Acyl_CoA_acyltransferase"/>
</dbReference>
<dbReference type="Gene3D" id="3.40.630.30">
    <property type="match status" value="1"/>
</dbReference>
<keyword evidence="1" id="KW-0808">Transferase</keyword>
<evidence type="ECO:0000256" key="2">
    <source>
        <dbReference type="ARBA" id="ARBA00023315"/>
    </source>
</evidence>
<dbReference type="EMBL" id="BAAAVT010000013">
    <property type="protein sequence ID" value="GAA3068641.1"/>
    <property type="molecule type" value="Genomic_DNA"/>
</dbReference>
<evidence type="ECO:0000256" key="1">
    <source>
        <dbReference type="ARBA" id="ARBA00022679"/>
    </source>
</evidence>
<dbReference type="InterPro" id="IPR051531">
    <property type="entry name" value="N-acetyltransferase"/>
</dbReference>
<keyword evidence="6" id="KW-1185">Reference proteome</keyword>
<evidence type="ECO:0000313" key="6">
    <source>
        <dbReference type="Proteomes" id="UP001500236"/>
    </source>
</evidence>
<sequence>MARRRTAMDWPTTLRAAVPAGEIRLRPLTMRDEHRYLALRAANRDWLAPWDATTPEHPVTEVTPAGFREMARTMARQARAGSHLPWLLWFRPAEQGDVVADFEDAAERLIGQVTVGPIIGGSARSTSIGYWMDQGHAGRGLMTAAVALACDHLFISRGLHRVEISIRPENAASLRVVEKLGFRQEGLRERFLHIAGEWRDHHSFALTSEEIGDGLLRRLM</sequence>
<proteinExistence type="inferred from homology"/>
<keyword evidence="2" id="KW-0012">Acyltransferase</keyword>
<name>A0ABP6LZ92_9MICC</name>
<evidence type="ECO:0000313" key="5">
    <source>
        <dbReference type="EMBL" id="GAA3068641.1"/>
    </source>
</evidence>
<dbReference type="RefSeq" id="WP_344681226.1">
    <property type="nucleotide sequence ID" value="NZ_BAAAVT010000013.1"/>
</dbReference>
<evidence type="ECO:0000256" key="3">
    <source>
        <dbReference type="ARBA" id="ARBA00038502"/>
    </source>
</evidence>
<organism evidence="5 6">
    <name type="scientific">Nesterenkonia aethiopica</name>
    <dbReference type="NCBI Taxonomy" id="269144"/>
    <lineage>
        <taxon>Bacteria</taxon>
        <taxon>Bacillati</taxon>
        <taxon>Actinomycetota</taxon>
        <taxon>Actinomycetes</taxon>
        <taxon>Micrococcales</taxon>
        <taxon>Micrococcaceae</taxon>
        <taxon>Nesterenkonia</taxon>
    </lineage>
</organism>
<dbReference type="PROSITE" id="PS51186">
    <property type="entry name" value="GNAT"/>
    <property type="match status" value="1"/>
</dbReference>
<dbReference type="PANTHER" id="PTHR43792">
    <property type="entry name" value="GNAT FAMILY, PUTATIVE (AFU_ORTHOLOGUE AFUA_3G00765)-RELATED-RELATED"/>
    <property type="match status" value="1"/>
</dbReference>
<dbReference type="PANTHER" id="PTHR43792:SF8">
    <property type="entry name" value="[RIBOSOMAL PROTEIN US5]-ALANINE N-ACETYLTRANSFERASE"/>
    <property type="match status" value="1"/>
</dbReference>
<dbReference type="Pfam" id="PF13302">
    <property type="entry name" value="Acetyltransf_3"/>
    <property type="match status" value="1"/>
</dbReference>
<accession>A0ABP6LZ92</accession>
<dbReference type="InterPro" id="IPR000182">
    <property type="entry name" value="GNAT_dom"/>
</dbReference>
<comment type="caution">
    <text evidence="5">The sequence shown here is derived from an EMBL/GenBank/DDBJ whole genome shotgun (WGS) entry which is preliminary data.</text>
</comment>
<dbReference type="Proteomes" id="UP001500236">
    <property type="component" value="Unassembled WGS sequence"/>
</dbReference>
<gene>
    <name evidence="5" type="ORF">GCM10010529_21520</name>
</gene>
<feature type="domain" description="N-acetyltransferase" evidence="4">
    <location>
        <begin position="57"/>
        <end position="205"/>
    </location>
</feature>
<reference evidence="6" key="1">
    <citation type="journal article" date="2019" name="Int. J. Syst. Evol. Microbiol.">
        <title>The Global Catalogue of Microorganisms (GCM) 10K type strain sequencing project: providing services to taxonomists for standard genome sequencing and annotation.</title>
        <authorList>
            <consortium name="The Broad Institute Genomics Platform"/>
            <consortium name="The Broad Institute Genome Sequencing Center for Infectious Disease"/>
            <person name="Wu L."/>
            <person name="Ma J."/>
        </authorList>
    </citation>
    <scope>NUCLEOTIDE SEQUENCE [LARGE SCALE GENOMIC DNA]</scope>
    <source>
        <strain evidence="6">JCM 14309</strain>
    </source>
</reference>
<dbReference type="SUPFAM" id="SSF55729">
    <property type="entry name" value="Acyl-CoA N-acyltransferases (Nat)"/>
    <property type="match status" value="1"/>
</dbReference>
<protein>
    <submittedName>
        <fullName evidence="5">GNAT family protein</fullName>
    </submittedName>
</protein>
<evidence type="ECO:0000259" key="4">
    <source>
        <dbReference type="PROSITE" id="PS51186"/>
    </source>
</evidence>